<protein>
    <submittedName>
        <fullName evidence="1">Uncharacterized protein</fullName>
    </submittedName>
</protein>
<keyword evidence="2" id="KW-1185">Reference proteome</keyword>
<name>A0AA88DN31_FICCA</name>
<proteinExistence type="predicted"/>
<organism evidence="1 2">
    <name type="scientific">Ficus carica</name>
    <name type="common">Common fig</name>
    <dbReference type="NCBI Taxonomy" id="3494"/>
    <lineage>
        <taxon>Eukaryota</taxon>
        <taxon>Viridiplantae</taxon>
        <taxon>Streptophyta</taxon>
        <taxon>Embryophyta</taxon>
        <taxon>Tracheophyta</taxon>
        <taxon>Spermatophyta</taxon>
        <taxon>Magnoliopsida</taxon>
        <taxon>eudicotyledons</taxon>
        <taxon>Gunneridae</taxon>
        <taxon>Pentapetalae</taxon>
        <taxon>rosids</taxon>
        <taxon>fabids</taxon>
        <taxon>Rosales</taxon>
        <taxon>Moraceae</taxon>
        <taxon>Ficeae</taxon>
        <taxon>Ficus</taxon>
    </lineage>
</organism>
<comment type="caution">
    <text evidence="1">The sequence shown here is derived from an EMBL/GenBank/DDBJ whole genome shotgun (WGS) entry which is preliminary data.</text>
</comment>
<evidence type="ECO:0000313" key="2">
    <source>
        <dbReference type="Proteomes" id="UP001187192"/>
    </source>
</evidence>
<evidence type="ECO:0000313" key="1">
    <source>
        <dbReference type="EMBL" id="GMN58351.1"/>
    </source>
</evidence>
<dbReference type="AlphaFoldDB" id="A0AA88DN31"/>
<dbReference type="Proteomes" id="UP001187192">
    <property type="component" value="Unassembled WGS sequence"/>
</dbReference>
<accession>A0AA88DN31</accession>
<reference evidence="1" key="1">
    <citation type="submission" date="2023-07" db="EMBL/GenBank/DDBJ databases">
        <title>draft genome sequence of fig (Ficus carica).</title>
        <authorList>
            <person name="Takahashi T."/>
            <person name="Nishimura K."/>
        </authorList>
    </citation>
    <scope>NUCLEOTIDE SEQUENCE</scope>
</reference>
<sequence length="102" mass="11434">MASKLPRIVPTCHEGRFGPWFELDWTGRPNQSMATRHVVLVERKLTTYVYAISTPILAWLALATFDDPPLPRSQLALAASGHVPPPLSLGDLWRCHPQPNRP</sequence>
<dbReference type="EMBL" id="BTGU01000077">
    <property type="protein sequence ID" value="GMN58351.1"/>
    <property type="molecule type" value="Genomic_DNA"/>
</dbReference>
<gene>
    <name evidence="1" type="ORF">TIFTF001_027447</name>
</gene>